<dbReference type="EMBL" id="LC494357">
    <property type="protein sequence ID" value="BBM63169.1"/>
    <property type="molecule type" value="Genomic_DNA"/>
</dbReference>
<dbReference type="AlphaFoldDB" id="A0A5A4U5V2"/>
<dbReference type="GO" id="GO:0016740">
    <property type="term" value="F:transferase activity"/>
    <property type="evidence" value="ECO:0007669"/>
    <property type="project" value="UniProtKB-KW"/>
</dbReference>
<dbReference type="EMBL" id="LC494341">
    <property type="protein sequence ID" value="BBM62869.1"/>
    <property type="molecule type" value="Genomic_DNA"/>
</dbReference>
<proteinExistence type="predicted"/>
<dbReference type="RefSeq" id="WP_124782182.1">
    <property type="nucleotide sequence ID" value="NZ_BJWW01000085.1"/>
</dbReference>
<name>A0A5A4U5V2_ESCAL</name>
<protein>
    <submittedName>
        <fullName evidence="2">Predicted glycosyltransferase family 52</fullName>
    </submittedName>
</protein>
<keyword evidence="2" id="KW-0808">Transferase</keyword>
<dbReference type="Pfam" id="PF07388">
    <property type="entry name" value="A-2_8-polyST"/>
    <property type="match status" value="1"/>
</dbReference>
<reference evidence="2" key="1">
    <citation type="submission" date="2019-07" db="EMBL/GenBank/DDBJ databases">
        <title>Overview of O-antigen diversity of Escherichia albertii, an emerging enteropathogen; genetic structure, serology, and development of O-genotyping method.</title>
        <authorList>
            <person name="Ooka T."/>
            <person name="Seto K."/>
            <person name="Ogura Y."/>
            <person name="Iguchi A."/>
            <person name="Imura N."/>
            <person name="Honda M."/>
            <person name="Etoh Y."/>
            <person name="Ikeda T."/>
            <person name="Sugitani W."/>
            <person name="Konno T."/>
            <person name="Kawano K."/>
            <person name="Kudo Y."/>
            <person name="Murakami K."/>
            <person name="Hayashi T."/>
            <person name="Nishi J."/>
        </authorList>
    </citation>
    <scope>NUCLEOTIDE SEQUENCE</scope>
    <source>
        <strain evidence="2">2014C-4015</strain>
        <strain evidence="1">A32-5al</strain>
    </source>
</reference>
<evidence type="ECO:0000313" key="2">
    <source>
        <dbReference type="EMBL" id="BBM63169.1"/>
    </source>
</evidence>
<dbReference type="InterPro" id="IPR010866">
    <property type="entry name" value="A-2_8-polyST"/>
</dbReference>
<evidence type="ECO:0000313" key="1">
    <source>
        <dbReference type="EMBL" id="BBM62869.1"/>
    </source>
</evidence>
<accession>A0A5A4U5V2</accession>
<sequence>MKNILHVCITLRQLLISICDSFKEGICPTIIFLLDYQYVSMERQKKLIENFKEIKFFFVHESELIDEFCPVKKIIPQIVRRNFSIKYKRLHFGAGRWTPAILKDKIFDVTYIYHSGPFTAKAIRNNSNKIILREDGLSNYVIHPLHPLKRIARFFCFLSPFGQVWGEERWINSIEVESPNLLPNRIKHKAKKLSINALLDGLNDACKKLLIDSFELDDIFLSDNFQTCLILTQPIDDFGACSTEQKKSIYSKIAQKFIDKGFKVFVKFHPKEEIYTLPVTHFIPKDFPVELLQYILHKKFDYCIALCSTSLSFSNNAIALNQIQIIPVEKFNPDSFKYWYKLVEDFQIEDRA</sequence>
<organism evidence="2">
    <name type="scientific">Escherichia albertii</name>
    <dbReference type="NCBI Taxonomy" id="208962"/>
    <lineage>
        <taxon>Bacteria</taxon>
        <taxon>Pseudomonadati</taxon>
        <taxon>Pseudomonadota</taxon>
        <taxon>Gammaproteobacteria</taxon>
        <taxon>Enterobacterales</taxon>
        <taxon>Enterobacteriaceae</taxon>
        <taxon>Escherichia</taxon>
    </lineage>
</organism>